<gene>
    <name evidence="1" type="ORF">BW900_25875</name>
</gene>
<dbReference type="Proteomes" id="UP000190696">
    <property type="component" value="Unassembled WGS sequence"/>
</dbReference>
<dbReference type="InterPro" id="IPR036412">
    <property type="entry name" value="HAD-like_sf"/>
</dbReference>
<dbReference type="Pfam" id="PF00702">
    <property type="entry name" value="Hydrolase"/>
    <property type="match status" value="1"/>
</dbReference>
<dbReference type="PANTHER" id="PTHR46191:SF2">
    <property type="entry name" value="HALOACID DEHALOGENASE-LIKE HYDROLASE DOMAIN-CONTAINING PROTEIN 3"/>
    <property type="match status" value="1"/>
</dbReference>
<dbReference type="EMBL" id="MUAI01000037">
    <property type="protein sequence ID" value="OOR03665.1"/>
    <property type="molecule type" value="Genomic_DNA"/>
</dbReference>
<dbReference type="RefSeq" id="WP_078177048.1">
    <property type="nucleotide sequence ID" value="NZ_JBCMNA010000014.1"/>
</dbReference>
<dbReference type="InterPro" id="IPR023198">
    <property type="entry name" value="PGP-like_dom2"/>
</dbReference>
<evidence type="ECO:0008006" key="3">
    <source>
        <dbReference type="Google" id="ProtNLM"/>
    </source>
</evidence>
<dbReference type="SUPFAM" id="SSF56784">
    <property type="entry name" value="HAD-like"/>
    <property type="match status" value="1"/>
</dbReference>
<dbReference type="NCBIfam" id="TIGR01509">
    <property type="entry name" value="HAD-SF-IA-v3"/>
    <property type="match status" value="1"/>
</dbReference>
<dbReference type="PRINTS" id="PR00413">
    <property type="entry name" value="HADHALOGNASE"/>
</dbReference>
<accession>A0A1S9T0Y3</accession>
<dbReference type="InterPro" id="IPR006439">
    <property type="entry name" value="HAD-SF_hydro_IA"/>
</dbReference>
<dbReference type="AlphaFoldDB" id="A0A1S9T0Y3"/>
<name>A0A1S9T0Y3_BACMY</name>
<dbReference type="SFLD" id="SFLDG01129">
    <property type="entry name" value="C1.5:_HAD__Beta-PGM__Phosphata"/>
    <property type="match status" value="1"/>
</dbReference>
<evidence type="ECO:0000313" key="1">
    <source>
        <dbReference type="EMBL" id="OOR03665.1"/>
    </source>
</evidence>
<evidence type="ECO:0000313" key="2">
    <source>
        <dbReference type="Proteomes" id="UP000190696"/>
    </source>
</evidence>
<dbReference type="Gene3D" id="1.10.150.240">
    <property type="entry name" value="Putative phosphatase, domain 2"/>
    <property type="match status" value="1"/>
</dbReference>
<dbReference type="SFLD" id="SFLDS00003">
    <property type="entry name" value="Haloacid_Dehalogenase"/>
    <property type="match status" value="1"/>
</dbReference>
<sequence>MIKGICFDIGGTLIEFSNNGRLLNKISQLVQMRVEDIKPFASQHFTKDDKKEILISKFAKDIKYNYPEKILELIEMHESIPTMYPETQYVLNSLKKRGYKLGIISNAYPWNNIPLCKLGLSGYFDQCTIYSFEFGLSKPSANIFKEAERKLGLSYNELAFVGDSINSDIVGANNARWTSVFLDRKESGKEKQSGANVMVKDLSELLEIFQ</sequence>
<reference evidence="1 2" key="1">
    <citation type="submission" date="2017-01" db="EMBL/GenBank/DDBJ databases">
        <title>Bacillus cereus isolates.</title>
        <authorList>
            <person name="Beno S.M."/>
        </authorList>
    </citation>
    <scope>NUCLEOTIDE SEQUENCE [LARGE SCALE GENOMIC DNA]</scope>
    <source>
        <strain evidence="1 2">FSL W7-1108</strain>
    </source>
</reference>
<dbReference type="Gene3D" id="3.40.50.1000">
    <property type="entry name" value="HAD superfamily/HAD-like"/>
    <property type="match status" value="1"/>
</dbReference>
<organism evidence="1 2">
    <name type="scientific">Bacillus mycoides</name>
    <dbReference type="NCBI Taxonomy" id="1405"/>
    <lineage>
        <taxon>Bacteria</taxon>
        <taxon>Bacillati</taxon>
        <taxon>Bacillota</taxon>
        <taxon>Bacilli</taxon>
        <taxon>Bacillales</taxon>
        <taxon>Bacillaceae</taxon>
        <taxon>Bacillus</taxon>
        <taxon>Bacillus cereus group</taxon>
    </lineage>
</organism>
<dbReference type="PANTHER" id="PTHR46191">
    <property type="match status" value="1"/>
</dbReference>
<comment type="caution">
    <text evidence="1">The sequence shown here is derived from an EMBL/GenBank/DDBJ whole genome shotgun (WGS) entry which is preliminary data.</text>
</comment>
<dbReference type="NCBIfam" id="TIGR01549">
    <property type="entry name" value="HAD-SF-IA-v1"/>
    <property type="match status" value="1"/>
</dbReference>
<protein>
    <recommendedName>
        <fullName evidence="3">HAD family hydrolase</fullName>
    </recommendedName>
</protein>
<dbReference type="InterPro" id="IPR023214">
    <property type="entry name" value="HAD_sf"/>
</dbReference>
<dbReference type="InterPro" id="IPR051828">
    <property type="entry name" value="HAD-like_hydrolase_domain"/>
</dbReference>
<proteinExistence type="predicted"/>